<dbReference type="Proteomes" id="UP000054558">
    <property type="component" value="Unassembled WGS sequence"/>
</dbReference>
<evidence type="ECO:0000256" key="1">
    <source>
        <dbReference type="SAM" id="MobiDB-lite"/>
    </source>
</evidence>
<name>A0A1Y1INF0_KLENI</name>
<feature type="region of interest" description="Disordered" evidence="1">
    <location>
        <begin position="67"/>
        <end position="99"/>
    </location>
</feature>
<proteinExistence type="predicted"/>
<evidence type="ECO:0000313" key="3">
    <source>
        <dbReference type="Proteomes" id="UP000054558"/>
    </source>
</evidence>
<keyword evidence="3" id="KW-1185">Reference proteome</keyword>
<gene>
    <name evidence="2" type="ORF">KFL_009420050</name>
</gene>
<evidence type="ECO:0000313" key="2">
    <source>
        <dbReference type="EMBL" id="GAQ92193.1"/>
    </source>
</evidence>
<protein>
    <submittedName>
        <fullName evidence="2">Uncharacterized protein</fullName>
    </submittedName>
</protein>
<organism evidence="2 3">
    <name type="scientific">Klebsormidium nitens</name>
    <name type="common">Green alga</name>
    <name type="synonym">Ulothrix nitens</name>
    <dbReference type="NCBI Taxonomy" id="105231"/>
    <lineage>
        <taxon>Eukaryota</taxon>
        <taxon>Viridiplantae</taxon>
        <taxon>Streptophyta</taxon>
        <taxon>Klebsormidiophyceae</taxon>
        <taxon>Klebsormidiales</taxon>
        <taxon>Klebsormidiaceae</taxon>
        <taxon>Klebsormidium</taxon>
    </lineage>
</organism>
<sequence>MPRVQRGTLSPCKTILLKAGLWDEKELSEAEVLKRYNRLTLKTPPAKLKILERCLDEIYPGILARAQSRVPRSSGRTSKPATRYASGVYPPRGGPSAQNMRMYSDPPRNRRARAHVHAALNAMANGEDQAIANKHIEEALNHLQANAPDAAQTAASIVEATNAMNAQNATNTARHVGNAREHLEAAENHHKSVSKGGGVYGWKACPKEAYNKSTTAKKVNLS</sequence>
<reference evidence="2 3" key="1">
    <citation type="journal article" date="2014" name="Nat. Commun.">
        <title>Klebsormidium flaccidum genome reveals primary factors for plant terrestrial adaptation.</title>
        <authorList>
            <person name="Hori K."/>
            <person name="Maruyama F."/>
            <person name="Fujisawa T."/>
            <person name="Togashi T."/>
            <person name="Yamamoto N."/>
            <person name="Seo M."/>
            <person name="Sato S."/>
            <person name="Yamada T."/>
            <person name="Mori H."/>
            <person name="Tajima N."/>
            <person name="Moriyama T."/>
            <person name="Ikeuchi M."/>
            <person name="Watanabe M."/>
            <person name="Wada H."/>
            <person name="Kobayashi K."/>
            <person name="Saito M."/>
            <person name="Masuda T."/>
            <person name="Sasaki-Sekimoto Y."/>
            <person name="Mashiguchi K."/>
            <person name="Awai K."/>
            <person name="Shimojima M."/>
            <person name="Masuda S."/>
            <person name="Iwai M."/>
            <person name="Nobusawa T."/>
            <person name="Narise T."/>
            <person name="Kondo S."/>
            <person name="Saito H."/>
            <person name="Sato R."/>
            <person name="Murakawa M."/>
            <person name="Ihara Y."/>
            <person name="Oshima-Yamada Y."/>
            <person name="Ohtaka K."/>
            <person name="Satoh M."/>
            <person name="Sonobe K."/>
            <person name="Ishii M."/>
            <person name="Ohtani R."/>
            <person name="Kanamori-Sato M."/>
            <person name="Honoki R."/>
            <person name="Miyazaki D."/>
            <person name="Mochizuki H."/>
            <person name="Umetsu J."/>
            <person name="Higashi K."/>
            <person name="Shibata D."/>
            <person name="Kamiya Y."/>
            <person name="Sato N."/>
            <person name="Nakamura Y."/>
            <person name="Tabata S."/>
            <person name="Ida S."/>
            <person name="Kurokawa K."/>
            <person name="Ohta H."/>
        </authorList>
    </citation>
    <scope>NUCLEOTIDE SEQUENCE [LARGE SCALE GENOMIC DNA]</scope>
    <source>
        <strain evidence="2 3">NIES-2285</strain>
    </source>
</reference>
<accession>A0A1Y1INF0</accession>
<dbReference type="AlphaFoldDB" id="A0A1Y1INF0"/>
<dbReference type="EMBL" id="DF237891">
    <property type="protein sequence ID" value="GAQ92193.1"/>
    <property type="molecule type" value="Genomic_DNA"/>
</dbReference>
<feature type="compositionally biased region" description="Polar residues" evidence="1">
    <location>
        <begin position="70"/>
        <end position="80"/>
    </location>
</feature>